<dbReference type="RefSeq" id="WP_089036373.1">
    <property type="nucleotide sequence ID" value="NZ_CP022278.1"/>
</dbReference>
<dbReference type="Proteomes" id="UP000198238">
    <property type="component" value="Chromosome"/>
</dbReference>
<sequence>MNLTFAVPSLNRCSDETVPPLDLPAFNRLLRYGRLRKQASRPSEFYSRYLWRGSLAAQAKAALNLPSAQPVAFAAPVSQEMGLHQANIIGGSYIGIRAEEAAELCRGLNEFYRVDGWQFYPLRPDFWLLSMPSEPDWDAAPVLDICGQGIDTFQTASADGFDWLGRQTEIQMWLHNHPLNQTRTDNGAAPINGLWLWNRDWQGSQPEARLAADSGWAQFYQGAKTALPDNLAAWLEDAAGLKFSDGLIFLDDLVVSGQTGDVWAYHDILQNWETRWFAPAQQALARGRLKKLTIATDGENGGELAVTSKSRLAFWRKEKPFAGIW</sequence>
<keyword evidence="2" id="KW-1185">Reference proteome</keyword>
<gene>
    <name evidence="1" type="ORF">BG910_07955</name>
</gene>
<name>A0A220S2L4_9NEIS</name>
<dbReference type="OrthoDB" id="5295974at2"/>
<protein>
    <submittedName>
        <fullName evidence="1">Uncharacterized protein</fullName>
    </submittedName>
</protein>
<reference evidence="1 2" key="1">
    <citation type="submission" date="2017-06" db="EMBL/GenBank/DDBJ databases">
        <title>Neisseria chenwenguii sp. nov., isolated from the intestinal contents of Tibetan Plateau Pika in Yushu, Qinghai Province, China.</title>
        <authorList>
            <person name="Zhang G."/>
        </authorList>
    </citation>
    <scope>NUCLEOTIDE SEQUENCE [LARGE SCALE GENOMIC DNA]</scope>
    <source>
        <strain evidence="1 2">10023</strain>
    </source>
</reference>
<proteinExistence type="predicted"/>
<accession>A0A220S2L4</accession>
<organism evidence="1 2">
    <name type="scientific">Neisseria chenwenguii</name>
    <dbReference type="NCBI Taxonomy" id="1853278"/>
    <lineage>
        <taxon>Bacteria</taxon>
        <taxon>Pseudomonadati</taxon>
        <taxon>Pseudomonadota</taxon>
        <taxon>Betaproteobacteria</taxon>
        <taxon>Neisseriales</taxon>
        <taxon>Neisseriaceae</taxon>
        <taxon>Neisseria</taxon>
    </lineage>
</organism>
<dbReference type="EMBL" id="CP022278">
    <property type="protein sequence ID" value="ASK27677.1"/>
    <property type="molecule type" value="Genomic_DNA"/>
</dbReference>
<dbReference type="AlphaFoldDB" id="A0A220S2L4"/>
<evidence type="ECO:0000313" key="2">
    <source>
        <dbReference type="Proteomes" id="UP000198238"/>
    </source>
</evidence>
<dbReference type="PIRSF" id="PIRSF015283">
    <property type="entry name" value="Regulatory_RpfE"/>
    <property type="match status" value="1"/>
</dbReference>
<evidence type="ECO:0000313" key="1">
    <source>
        <dbReference type="EMBL" id="ASK27677.1"/>
    </source>
</evidence>
<dbReference type="InterPro" id="IPR016631">
    <property type="entry name" value="Regulatory_RpfE"/>
</dbReference>
<dbReference type="KEGG" id="nei:BG910_07955"/>